<proteinExistence type="predicted"/>
<evidence type="ECO:0000256" key="5">
    <source>
        <dbReference type="ARBA" id="ARBA00023136"/>
    </source>
</evidence>
<feature type="transmembrane region" description="Helical" evidence="6">
    <location>
        <begin position="74"/>
        <end position="95"/>
    </location>
</feature>
<protein>
    <submittedName>
        <fullName evidence="7">Rod shape-determining protein RodA</fullName>
    </submittedName>
</protein>
<gene>
    <name evidence="7" type="primary">rodA_1</name>
    <name evidence="7" type="ORF">NCTC8272_02604</name>
</gene>
<evidence type="ECO:0000313" key="8">
    <source>
        <dbReference type="Proteomes" id="UP000277214"/>
    </source>
</evidence>
<dbReference type="GO" id="GO:0008360">
    <property type="term" value="P:regulation of cell shape"/>
    <property type="evidence" value="ECO:0007669"/>
    <property type="project" value="UniProtKB-KW"/>
</dbReference>
<feature type="transmembrane region" description="Helical" evidence="6">
    <location>
        <begin position="50"/>
        <end position="68"/>
    </location>
</feature>
<comment type="subcellular location">
    <subcellularLocation>
        <location evidence="1">Membrane</location>
        <topology evidence="1">Multi-pass membrane protein</topology>
    </subcellularLocation>
</comment>
<dbReference type="Proteomes" id="UP000277214">
    <property type="component" value="Chromosome 1"/>
</dbReference>
<keyword evidence="2 6" id="KW-0812">Transmembrane</keyword>
<feature type="transmembrane region" description="Helical" evidence="6">
    <location>
        <begin position="20"/>
        <end position="38"/>
    </location>
</feature>
<dbReference type="GO" id="GO:0015648">
    <property type="term" value="F:lipid-linked peptidoglycan transporter activity"/>
    <property type="evidence" value="ECO:0007669"/>
    <property type="project" value="TreeGrafter"/>
</dbReference>
<dbReference type="InterPro" id="IPR001182">
    <property type="entry name" value="FtsW/RodA"/>
</dbReference>
<evidence type="ECO:0000256" key="6">
    <source>
        <dbReference type="SAM" id="Phobius"/>
    </source>
</evidence>
<accession>A0A3S4FPI3</accession>
<dbReference type="Pfam" id="PF01098">
    <property type="entry name" value="FTSW_RODA_SPOVE"/>
    <property type="match status" value="1"/>
</dbReference>
<dbReference type="GO" id="GO:0051301">
    <property type="term" value="P:cell division"/>
    <property type="evidence" value="ECO:0007669"/>
    <property type="project" value="InterPro"/>
</dbReference>
<dbReference type="GO" id="GO:0005886">
    <property type="term" value="C:plasma membrane"/>
    <property type="evidence" value="ECO:0007669"/>
    <property type="project" value="TreeGrafter"/>
</dbReference>
<keyword evidence="5 6" id="KW-0472">Membrane</keyword>
<dbReference type="GO" id="GO:0032153">
    <property type="term" value="C:cell division site"/>
    <property type="evidence" value="ECO:0007669"/>
    <property type="project" value="TreeGrafter"/>
</dbReference>
<dbReference type="PANTHER" id="PTHR30474:SF1">
    <property type="entry name" value="PEPTIDOGLYCAN GLYCOSYLTRANSFERASE MRDB"/>
    <property type="match status" value="1"/>
</dbReference>
<dbReference type="PANTHER" id="PTHR30474">
    <property type="entry name" value="CELL CYCLE PROTEIN"/>
    <property type="match status" value="1"/>
</dbReference>
<evidence type="ECO:0000256" key="1">
    <source>
        <dbReference type="ARBA" id="ARBA00004141"/>
    </source>
</evidence>
<keyword evidence="3" id="KW-0133">Cell shape</keyword>
<dbReference type="AlphaFoldDB" id="A0A3S4FPI3"/>
<evidence type="ECO:0000313" key="7">
    <source>
        <dbReference type="EMBL" id="VEA37911.1"/>
    </source>
</evidence>
<sequence>MTDNPNKKTFWDKIHIDPTMLLILLALLVYSALVIWSASGQDIGMMERKIGQIAMGLVVMVVMAQIPPRVYEGWAPYLYIICIILLVAVDAFGAISKGAQRWLDLGIVRFQPSE</sequence>
<evidence type="ECO:0000256" key="3">
    <source>
        <dbReference type="ARBA" id="ARBA00022960"/>
    </source>
</evidence>
<reference evidence="7 8" key="1">
    <citation type="submission" date="2018-12" db="EMBL/GenBank/DDBJ databases">
        <authorList>
            <consortium name="Pathogen Informatics"/>
        </authorList>
    </citation>
    <scope>NUCLEOTIDE SEQUENCE [LARGE SCALE GENOMIC DNA]</scope>
    <source>
        <strain evidence="7 8">NCTC8272</strain>
    </source>
</reference>
<organism evidence="7 8">
    <name type="scientific">Salmonella enterica I</name>
    <dbReference type="NCBI Taxonomy" id="59201"/>
    <lineage>
        <taxon>Bacteria</taxon>
        <taxon>Pseudomonadati</taxon>
        <taxon>Pseudomonadota</taxon>
        <taxon>Gammaproteobacteria</taxon>
        <taxon>Enterobacterales</taxon>
        <taxon>Enterobacteriaceae</taxon>
        <taxon>Salmonella</taxon>
    </lineage>
</organism>
<keyword evidence="4 6" id="KW-1133">Transmembrane helix</keyword>
<name>A0A3S4FPI3_SALET</name>
<evidence type="ECO:0000256" key="2">
    <source>
        <dbReference type="ARBA" id="ARBA00022692"/>
    </source>
</evidence>
<dbReference type="EMBL" id="LR134149">
    <property type="protein sequence ID" value="VEA37911.1"/>
    <property type="molecule type" value="Genomic_DNA"/>
</dbReference>
<evidence type="ECO:0000256" key="4">
    <source>
        <dbReference type="ARBA" id="ARBA00022989"/>
    </source>
</evidence>